<feature type="domain" description="Myb/SANT-like DNA-binding" evidence="2">
    <location>
        <begin position="35"/>
        <end position="125"/>
    </location>
</feature>
<keyword evidence="4" id="KW-1185">Reference proteome</keyword>
<accession>A0ABD1ED66</accession>
<dbReference type="AlphaFoldDB" id="A0ABD1ED66"/>
<dbReference type="Gene3D" id="1.10.10.60">
    <property type="entry name" value="Homeodomain-like"/>
    <property type="match status" value="1"/>
</dbReference>
<name>A0ABD1ED66_HYPHA</name>
<gene>
    <name evidence="3" type="ORF">ABEB36_010828</name>
</gene>
<evidence type="ECO:0000313" key="4">
    <source>
        <dbReference type="Proteomes" id="UP001566132"/>
    </source>
</evidence>
<protein>
    <recommendedName>
        <fullName evidence="2">Myb/SANT-like DNA-binding domain-containing protein</fullName>
    </recommendedName>
</protein>
<comment type="caution">
    <text evidence="3">The sequence shown here is derived from an EMBL/GenBank/DDBJ whole genome shotgun (WGS) entry which is preliminary data.</text>
</comment>
<dbReference type="Pfam" id="PF13837">
    <property type="entry name" value="Myb_DNA-bind_4"/>
    <property type="match status" value="1"/>
</dbReference>
<organism evidence="3 4">
    <name type="scientific">Hypothenemus hampei</name>
    <name type="common">Coffee berry borer</name>
    <dbReference type="NCBI Taxonomy" id="57062"/>
    <lineage>
        <taxon>Eukaryota</taxon>
        <taxon>Metazoa</taxon>
        <taxon>Ecdysozoa</taxon>
        <taxon>Arthropoda</taxon>
        <taxon>Hexapoda</taxon>
        <taxon>Insecta</taxon>
        <taxon>Pterygota</taxon>
        <taxon>Neoptera</taxon>
        <taxon>Endopterygota</taxon>
        <taxon>Coleoptera</taxon>
        <taxon>Polyphaga</taxon>
        <taxon>Cucujiformia</taxon>
        <taxon>Curculionidae</taxon>
        <taxon>Scolytinae</taxon>
        <taxon>Hypothenemus</taxon>
    </lineage>
</organism>
<dbReference type="InterPro" id="IPR044822">
    <property type="entry name" value="Myb_DNA-bind_4"/>
</dbReference>
<dbReference type="Proteomes" id="UP001566132">
    <property type="component" value="Unassembled WGS sequence"/>
</dbReference>
<feature type="coiled-coil region" evidence="1">
    <location>
        <begin position="202"/>
        <end position="229"/>
    </location>
</feature>
<evidence type="ECO:0000256" key="1">
    <source>
        <dbReference type="SAM" id="Coils"/>
    </source>
</evidence>
<evidence type="ECO:0000313" key="3">
    <source>
        <dbReference type="EMBL" id="KAL1492588.1"/>
    </source>
</evidence>
<evidence type="ECO:0000259" key="2">
    <source>
        <dbReference type="Pfam" id="PF13837"/>
    </source>
</evidence>
<keyword evidence="1" id="KW-0175">Coiled coil</keyword>
<reference evidence="3 4" key="1">
    <citation type="submission" date="2024-05" db="EMBL/GenBank/DDBJ databases">
        <title>Genetic variation in Jamaican populations of the coffee berry borer (Hypothenemus hampei).</title>
        <authorList>
            <person name="Errbii M."/>
            <person name="Myrie A."/>
        </authorList>
    </citation>
    <scope>NUCLEOTIDE SEQUENCE [LARGE SCALE GENOMIC DNA]</scope>
    <source>
        <strain evidence="3">JA-Hopewell-2020-01-JO</strain>
        <tissue evidence="3">Whole body</tissue>
    </source>
</reference>
<sequence>MKIERNLAEFLTLERSQGQSHIEFVDLDESEVEGCAWNHTNTKIFISLYKLYKSKVGTSQLKNYKKLWELLAHILNKKHNLNFTAGQVENRWRVLERNYKKVKDNNNKTGRGRKNFEFEQEMDEIFGKKRNINPKILLSSATIAHPTDLTINEEHKKEEENYKSNDNGQVQTTENTACNTMRKRKKKNTANEVLEKMRHDKLKFYENKIKILQERNEIEKEKLMEIKGKNDLIEARNYFVCNSTK</sequence>
<proteinExistence type="predicted"/>
<dbReference type="EMBL" id="JBDJPC010000008">
    <property type="protein sequence ID" value="KAL1492588.1"/>
    <property type="molecule type" value="Genomic_DNA"/>
</dbReference>